<name>A0A2S9H190_9BURK</name>
<dbReference type="Pfam" id="PF01494">
    <property type="entry name" value="FAD_binding_3"/>
    <property type="match status" value="1"/>
</dbReference>
<reference evidence="9 10" key="1">
    <citation type="submission" date="2018-02" db="EMBL/GenBank/DDBJ databases">
        <title>Solimicrobium silvestre gen. nov., sp. nov., isolated from alpine forest soil.</title>
        <authorList>
            <person name="Margesin R."/>
            <person name="Albuquerque L."/>
            <person name="Zhang D.-C."/>
            <person name="Froufe H.J.C."/>
            <person name="Severino R."/>
            <person name="Roxo I."/>
            <person name="Egas C."/>
            <person name="Da Costa M.S."/>
        </authorList>
    </citation>
    <scope>NUCLEOTIDE SEQUENCE [LARGE SCALE GENOMIC DNA]</scope>
    <source>
        <strain evidence="9 10">S20-91</strain>
    </source>
</reference>
<dbReference type="EMBL" id="PUGF01000005">
    <property type="protein sequence ID" value="PRC93752.1"/>
    <property type="molecule type" value="Genomic_DNA"/>
</dbReference>
<evidence type="ECO:0000256" key="7">
    <source>
        <dbReference type="ARBA" id="ARBA00023033"/>
    </source>
</evidence>
<dbReference type="RefSeq" id="WP_105531046.1">
    <property type="nucleotide sequence ID" value="NZ_PUGF01000005.1"/>
</dbReference>
<dbReference type="Gene3D" id="3.30.9.10">
    <property type="entry name" value="D-Amino Acid Oxidase, subunit A, domain 2"/>
    <property type="match status" value="1"/>
</dbReference>
<dbReference type="PANTHER" id="PTHR43876">
    <property type="entry name" value="UBIQUINONE BIOSYNTHESIS MONOOXYGENASE COQ6, MITOCHONDRIAL"/>
    <property type="match status" value="1"/>
</dbReference>
<dbReference type="PROSITE" id="PS01304">
    <property type="entry name" value="UBIH"/>
    <property type="match status" value="1"/>
</dbReference>
<comment type="cofactor">
    <cofactor evidence="1">
        <name>FAD</name>
        <dbReference type="ChEBI" id="CHEBI:57692"/>
    </cofactor>
</comment>
<dbReference type="AlphaFoldDB" id="A0A2S9H190"/>
<accession>A0A2S9H190</accession>
<evidence type="ECO:0000256" key="6">
    <source>
        <dbReference type="ARBA" id="ARBA00023002"/>
    </source>
</evidence>
<dbReference type="GO" id="GO:0006744">
    <property type="term" value="P:ubiquinone biosynthetic process"/>
    <property type="evidence" value="ECO:0007669"/>
    <property type="project" value="UniProtKB-UniPathway"/>
</dbReference>
<evidence type="ECO:0000259" key="8">
    <source>
        <dbReference type="Pfam" id="PF01494"/>
    </source>
</evidence>
<evidence type="ECO:0000256" key="3">
    <source>
        <dbReference type="ARBA" id="ARBA00005349"/>
    </source>
</evidence>
<dbReference type="PRINTS" id="PR00420">
    <property type="entry name" value="RNGMNOXGNASE"/>
</dbReference>
<dbReference type="PANTHER" id="PTHR43876:SF8">
    <property type="entry name" value="2-OCTAPRENYL-6-METHOXYPHENOL HYDROXYLASE"/>
    <property type="match status" value="1"/>
</dbReference>
<comment type="caution">
    <text evidence="9">The sequence shown here is derived from an EMBL/GenBank/DDBJ whole genome shotgun (WGS) entry which is preliminary data.</text>
</comment>
<evidence type="ECO:0000256" key="4">
    <source>
        <dbReference type="ARBA" id="ARBA00022630"/>
    </source>
</evidence>
<dbReference type="InterPro" id="IPR051205">
    <property type="entry name" value="UbiH/COQ6_monooxygenase"/>
</dbReference>
<keyword evidence="5" id="KW-0274">FAD</keyword>
<organism evidence="9 10">
    <name type="scientific">Solimicrobium silvestre</name>
    <dbReference type="NCBI Taxonomy" id="2099400"/>
    <lineage>
        <taxon>Bacteria</taxon>
        <taxon>Pseudomonadati</taxon>
        <taxon>Pseudomonadota</taxon>
        <taxon>Betaproteobacteria</taxon>
        <taxon>Burkholderiales</taxon>
        <taxon>Oxalobacteraceae</taxon>
        <taxon>Solimicrobium</taxon>
    </lineage>
</organism>
<dbReference type="InterPro" id="IPR018168">
    <property type="entry name" value="Ubi_Hdrlase_CS"/>
</dbReference>
<sequence length="380" mass="41227">MMPKFDIAICGAGPVGQTLALLLIKRGIPASNLVLIDAKTQEQAAADQRTIALSYGSQQILQAASAWPIKATEIHQIHVSRRGHFGRTVIDCKDQKVPALGYVARYANILQPLTTALNQHPELTFLRPAKVSTITQTENHAQIILEDQRIIDAKIVVQAEGGLFGEQAPQIRHHDYQQTALIAHVTTSSPIAARAFERFTEQGPLALLPQEDGYALVWCVRPEHAARLIILSDAAFLAELQTTFGERLGRFISSSPRSAFPLGLNAQTSAPTGRTISIGNAAQTLHPVAGQGLNLGLRDAFQLAQFLSKSTAPTALQDFFQTRLADRNSTIHLTDQMAQVFASAPDGSAKQTLLGAGLGLIDLFAPAQHWLAQQMMFGRR</sequence>
<dbReference type="InterPro" id="IPR002938">
    <property type="entry name" value="FAD-bd"/>
</dbReference>
<dbReference type="InterPro" id="IPR036188">
    <property type="entry name" value="FAD/NAD-bd_sf"/>
</dbReference>
<keyword evidence="6" id="KW-0560">Oxidoreductase</keyword>
<dbReference type="Gene3D" id="3.50.50.60">
    <property type="entry name" value="FAD/NAD(P)-binding domain"/>
    <property type="match status" value="2"/>
</dbReference>
<proteinExistence type="inferred from homology"/>
<dbReference type="UniPathway" id="UPA00232"/>
<dbReference type="Proteomes" id="UP000237839">
    <property type="component" value="Unassembled WGS sequence"/>
</dbReference>
<evidence type="ECO:0000256" key="1">
    <source>
        <dbReference type="ARBA" id="ARBA00001974"/>
    </source>
</evidence>
<evidence type="ECO:0000313" key="10">
    <source>
        <dbReference type="Proteomes" id="UP000237839"/>
    </source>
</evidence>
<comment type="similarity">
    <text evidence="3">Belongs to the UbiH/COQ6 family.</text>
</comment>
<keyword evidence="9" id="KW-0830">Ubiquinone</keyword>
<keyword evidence="4" id="KW-0285">Flavoprotein</keyword>
<dbReference type="SUPFAM" id="SSF51905">
    <property type="entry name" value="FAD/NAD(P)-binding domain"/>
    <property type="match status" value="1"/>
</dbReference>
<keyword evidence="10" id="KW-1185">Reference proteome</keyword>
<comment type="pathway">
    <text evidence="2">Cofactor biosynthesis; ubiquinone biosynthesis.</text>
</comment>
<dbReference type="NCBIfam" id="TIGR01988">
    <property type="entry name" value="Ubi-OHases"/>
    <property type="match status" value="1"/>
</dbReference>
<dbReference type="InterPro" id="IPR010971">
    <property type="entry name" value="UbiH/COQ6"/>
</dbReference>
<keyword evidence="7" id="KW-0503">Monooxygenase</keyword>
<feature type="domain" description="FAD-binding" evidence="8">
    <location>
        <begin position="5"/>
        <end position="322"/>
    </location>
</feature>
<gene>
    <name evidence="9" type="ORF">S2091_1361</name>
</gene>
<dbReference type="GO" id="GO:0071949">
    <property type="term" value="F:FAD binding"/>
    <property type="evidence" value="ECO:0007669"/>
    <property type="project" value="InterPro"/>
</dbReference>
<protein>
    <submittedName>
        <fullName evidence="9">Ubi-OHases: ubiquinone biosynthesis hydroxylase, UbiH/UbiF/VisC/COQ6 family</fullName>
    </submittedName>
</protein>
<evidence type="ECO:0000256" key="5">
    <source>
        <dbReference type="ARBA" id="ARBA00022827"/>
    </source>
</evidence>
<dbReference type="GO" id="GO:0008681">
    <property type="term" value="F:2-octaprenyl-6-methoxyphenol hydroxylase activity"/>
    <property type="evidence" value="ECO:0007669"/>
    <property type="project" value="TreeGrafter"/>
</dbReference>
<evidence type="ECO:0000256" key="2">
    <source>
        <dbReference type="ARBA" id="ARBA00004749"/>
    </source>
</evidence>
<dbReference type="OrthoDB" id="9769565at2"/>
<evidence type="ECO:0000313" key="9">
    <source>
        <dbReference type="EMBL" id="PRC93752.1"/>
    </source>
</evidence>